<organism evidence="1 2">
    <name type="scientific">Corchorus capsularis</name>
    <name type="common">Jute</name>
    <dbReference type="NCBI Taxonomy" id="210143"/>
    <lineage>
        <taxon>Eukaryota</taxon>
        <taxon>Viridiplantae</taxon>
        <taxon>Streptophyta</taxon>
        <taxon>Embryophyta</taxon>
        <taxon>Tracheophyta</taxon>
        <taxon>Spermatophyta</taxon>
        <taxon>Magnoliopsida</taxon>
        <taxon>eudicotyledons</taxon>
        <taxon>Gunneridae</taxon>
        <taxon>Pentapetalae</taxon>
        <taxon>rosids</taxon>
        <taxon>malvids</taxon>
        <taxon>Malvales</taxon>
        <taxon>Malvaceae</taxon>
        <taxon>Grewioideae</taxon>
        <taxon>Apeibeae</taxon>
        <taxon>Corchorus</taxon>
    </lineage>
</organism>
<evidence type="ECO:0000313" key="2">
    <source>
        <dbReference type="Proteomes" id="UP000188268"/>
    </source>
</evidence>
<reference evidence="1 2" key="1">
    <citation type="submission" date="2013-09" db="EMBL/GenBank/DDBJ databases">
        <title>Corchorus capsularis genome sequencing.</title>
        <authorList>
            <person name="Alam M."/>
            <person name="Haque M.S."/>
            <person name="Islam M.S."/>
            <person name="Emdad E.M."/>
            <person name="Islam M.M."/>
            <person name="Ahmed B."/>
            <person name="Halim A."/>
            <person name="Hossen Q.M.M."/>
            <person name="Hossain M.Z."/>
            <person name="Ahmed R."/>
            <person name="Khan M.M."/>
            <person name="Islam R."/>
            <person name="Rashid M.M."/>
            <person name="Khan S.A."/>
            <person name="Rahman M.S."/>
            <person name="Alam M."/>
        </authorList>
    </citation>
    <scope>NUCLEOTIDE SEQUENCE [LARGE SCALE GENOMIC DNA]</scope>
    <source>
        <strain evidence="2">cv. CVL-1</strain>
        <tissue evidence="1">Whole seedling</tissue>
    </source>
</reference>
<dbReference type="EMBL" id="AWWV01009777">
    <property type="protein sequence ID" value="OMO84075.1"/>
    <property type="molecule type" value="Genomic_DNA"/>
</dbReference>
<dbReference type="AlphaFoldDB" id="A0A1R3INB6"/>
<comment type="caution">
    <text evidence="1">The sequence shown here is derived from an EMBL/GenBank/DDBJ whole genome shotgun (WGS) entry which is preliminary data.</text>
</comment>
<dbReference type="Proteomes" id="UP000188268">
    <property type="component" value="Unassembled WGS sequence"/>
</dbReference>
<evidence type="ECO:0000313" key="1">
    <source>
        <dbReference type="EMBL" id="OMO84075.1"/>
    </source>
</evidence>
<sequence length="40" mass="4348">MDMIPAPQIPEFAFNFNGPEVGKLEMVHQGADGPCNFIGK</sequence>
<keyword evidence="2" id="KW-1185">Reference proteome</keyword>
<proteinExistence type="predicted"/>
<protein>
    <submittedName>
        <fullName evidence="1">Uncharacterized protein</fullName>
    </submittedName>
</protein>
<name>A0A1R3INB6_COCAP</name>
<gene>
    <name evidence="1" type="ORF">CCACVL1_11013</name>
</gene>
<accession>A0A1R3INB6</accession>
<dbReference type="Gramene" id="OMO84075">
    <property type="protein sequence ID" value="OMO84075"/>
    <property type="gene ID" value="CCACVL1_11013"/>
</dbReference>